<name>A0ABY7DXG6_MYAAR</name>
<reference evidence="1" key="1">
    <citation type="submission" date="2022-11" db="EMBL/GenBank/DDBJ databases">
        <title>Centuries of genome instability and evolution in soft-shell clam transmissible cancer (bioRxiv).</title>
        <authorList>
            <person name="Hart S.F.M."/>
            <person name="Yonemitsu M.A."/>
            <person name="Giersch R.M."/>
            <person name="Beal B.F."/>
            <person name="Arriagada G."/>
            <person name="Davis B.W."/>
            <person name="Ostrander E.A."/>
            <person name="Goff S.P."/>
            <person name="Metzger M.J."/>
        </authorList>
    </citation>
    <scope>NUCLEOTIDE SEQUENCE</scope>
    <source>
        <strain evidence="1">MELC-2E11</strain>
        <tissue evidence="1">Siphon/mantle</tissue>
    </source>
</reference>
<gene>
    <name evidence="1" type="ORF">MAR_024008</name>
</gene>
<evidence type="ECO:0000313" key="2">
    <source>
        <dbReference type="Proteomes" id="UP001164746"/>
    </source>
</evidence>
<evidence type="ECO:0000313" key="1">
    <source>
        <dbReference type="EMBL" id="WAQ99635.1"/>
    </source>
</evidence>
<dbReference type="EMBL" id="CP111014">
    <property type="protein sequence ID" value="WAQ99635.1"/>
    <property type="molecule type" value="Genomic_DNA"/>
</dbReference>
<dbReference type="Proteomes" id="UP001164746">
    <property type="component" value="Chromosome 3"/>
</dbReference>
<keyword evidence="2" id="KW-1185">Reference proteome</keyword>
<feature type="non-terminal residue" evidence="1">
    <location>
        <position position="129"/>
    </location>
</feature>
<protein>
    <submittedName>
        <fullName evidence="1">FREM2-like protein</fullName>
    </submittedName>
</protein>
<accession>A0ABY7DXG6</accession>
<sequence>NVNNGSNYIIFETIIAGNQLNSTVQSLSHGDVTFDLQLLPSPDKSDRPHQNWLVTSTTMLKNYCGDLVVILLPCLLTFTHTSTQPISCSPSDHVTFSLPIKLQQVSDPVPAKFSLNRRCVAFRETAIHF</sequence>
<proteinExistence type="predicted"/>
<organism evidence="1 2">
    <name type="scientific">Mya arenaria</name>
    <name type="common">Soft-shell clam</name>
    <dbReference type="NCBI Taxonomy" id="6604"/>
    <lineage>
        <taxon>Eukaryota</taxon>
        <taxon>Metazoa</taxon>
        <taxon>Spiralia</taxon>
        <taxon>Lophotrochozoa</taxon>
        <taxon>Mollusca</taxon>
        <taxon>Bivalvia</taxon>
        <taxon>Autobranchia</taxon>
        <taxon>Heteroconchia</taxon>
        <taxon>Euheterodonta</taxon>
        <taxon>Imparidentia</taxon>
        <taxon>Neoheterodontei</taxon>
        <taxon>Myida</taxon>
        <taxon>Myoidea</taxon>
        <taxon>Myidae</taxon>
        <taxon>Mya</taxon>
    </lineage>
</organism>